<keyword evidence="2" id="KW-0472">Membrane</keyword>
<feature type="region of interest" description="Disordered" evidence="1">
    <location>
        <begin position="1"/>
        <end position="23"/>
    </location>
</feature>
<evidence type="ECO:0000313" key="4">
    <source>
        <dbReference type="Proteomes" id="UP001479436"/>
    </source>
</evidence>
<evidence type="ECO:0008006" key="5">
    <source>
        <dbReference type="Google" id="ProtNLM"/>
    </source>
</evidence>
<evidence type="ECO:0000256" key="2">
    <source>
        <dbReference type="SAM" id="Phobius"/>
    </source>
</evidence>
<feature type="transmembrane region" description="Helical" evidence="2">
    <location>
        <begin position="347"/>
        <end position="366"/>
    </location>
</feature>
<protein>
    <recommendedName>
        <fullName evidence="5">SAM domain-containing protein</fullName>
    </recommendedName>
</protein>
<proteinExistence type="predicted"/>
<feature type="region of interest" description="Disordered" evidence="1">
    <location>
        <begin position="109"/>
        <end position="152"/>
    </location>
</feature>
<keyword evidence="4" id="KW-1185">Reference proteome</keyword>
<evidence type="ECO:0000256" key="1">
    <source>
        <dbReference type="SAM" id="MobiDB-lite"/>
    </source>
</evidence>
<dbReference type="EMBL" id="JASJQH010007190">
    <property type="protein sequence ID" value="KAK9712930.1"/>
    <property type="molecule type" value="Genomic_DNA"/>
</dbReference>
<feature type="compositionally biased region" description="Low complexity" evidence="1">
    <location>
        <begin position="8"/>
        <end position="17"/>
    </location>
</feature>
<gene>
    <name evidence="3" type="ORF">K7432_006820</name>
</gene>
<keyword evidence="2" id="KW-1133">Transmembrane helix</keyword>
<dbReference type="Proteomes" id="UP001479436">
    <property type="component" value="Unassembled WGS sequence"/>
</dbReference>
<name>A0ABR2W1Y1_9FUNG</name>
<comment type="caution">
    <text evidence="3">The sequence shown here is derived from an EMBL/GenBank/DDBJ whole genome shotgun (WGS) entry which is preliminary data.</text>
</comment>
<reference evidence="3 4" key="1">
    <citation type="submission" date="2023-04" db="EMBL/GenBank/DDBJ databases">
        <title>Genome of Basidiobolus ranarum AG-B5.</title>
        <authorList>
            <person name="Stajich J.E."/>
            <person name="Carter-House D."/>
            <person name="Gryganskyi A."/>
        </authorList>
    </citation>
    <scope>NUCLEOTIDE SEQUENCE [LARGE SCALE GENOMIC DNA]</scope>
    <source>
        <strain evidence="3 4">AG-B5</strain>
    </source>
</reference>
<organism evidence="3 4">
    <name type="scientific">Basidiobolus ranarum</name>
    <dbReference type="NCBI Taxonomy" id="34480"/>
    <lineage>
        <taxon>Eukaryota</taxon>
        <taxon>Fungi</taxon>
        <taxon>Fungi incertae sedis</taxon>
        <taxon>Zoopagomycota</taxon>
        <taxon>Entomophthoromycotina</taxon>
        <taxon>Basidiobolomycetes</taxon>
        <taxon>Basidiobolales</taxon>
        <taxon>Basidiobolaceae</taxon>
        <taxon>Basidiobolus</taxon>
    </lineage>
</organism>
<sequence>MNTKRSPSRLSPSSQPVSPTPLSNESFQQKYITKWTPSDVSSFILGINLIPLEVVKELSNFVIKKNLDGKGFLRTKPDDLRKAGVNIKWCRSVIEALEAEKKRRVVAKVTRSQSQTGTHSPLGGASVCSEDETRSISPEFDNVTSPTNDEPVEPIYVLDIPTISEDPYQQELTEINSTITPETPTPDDFFKTIEDTIQERLELQRVEFDKLLNEGLIEQKASLEHTLHKLIHKEHDTLQEKLHQSFEEHQHCMKVAMQQQMSDYDQILREQTEDTLESQKFVLEKIIACKVEELKGLVSKERTPNGIDRWEEVLITMEKWKVEIQELKKNLQDENDLPNGQTFWSKYFGFFLTGLATGSLLGMVFFRYSR</sequence>
<feature type="compositionally biased region" description="Polar residues" evidence="1">
    <location>
        <begin position="110"/>
        <end position="119"/>
    </location>
</feature>
<accession>A0ABR2W1Y1</accession>
<evidence type="ECO:0000313" key="3">
    <source>
        <dbReference type="EMBL" id="KAK9712930.1"/>
    </source>
</evidence>
<keyword evidence="2" id="KW-0812">Transmembrane</keyword>